<accession>A0A3B0X9D5</accession>
<protein>
    <submittedName>
        <fullName evidence="2">Uncharacterized protein</fullName>
    </submittedName>
</protein>
<sequence length="435" mass="49714">MGYYRSNVSAGEIKKPGTGYYTRAIDIVENVSVHDCYLSHPGVKAEAENNQLAGSRLMKFWFVAGVVVLTVAVAVFLYQHVVSGSYEMGLSQQVQIEQQVMSGKQEENRIARLMVGGERAFSNANYIMPEDKSAYAYYQQVLKLQADHLAAQDGLKNIEKELLGLARFAYFGKQYKKSLNYLDQIRVVNPDSSAAKTLYSKVESEQEESAQISAWLAEAENYMKDSYLTELSDNNAYEIYKKILTHQPDNTRALRGVESVKQHYFKKHISTTQLNREESDMRVMKKTHVPESVTDVKKTREKFSLAKIRTQTKKSVKNKVVSRRQKYKALSIEQASQRISQFKIALQTGNKRGLKRMSRYIPGREKFVDGLFGQYKKINVKISDFKLIASENKARVKVTLNDLIDINNKKVIPGNWSQFETTVSYNGRNQLIITW</sequence>
<evidence type="ECO:0000313" key="2">
    <source>
        <dbReference type="EMBL" id="VAW58069.1"/>
    </source>
</evidence>
<proteinExistence type="predicted"/>
<dbReference type="Gene3D" id="1.25.40.10">
    <property type="entry name" value="Tetratricopeptide repeat domain"/>
    <property type="match status" value="1"/>
</dbReference>
<reference evidence="2" key="1">
    <citation type="submission" date="2018-06" db="EMBL/GenBank/DDBJ databases">
        <authorList>
            <person name="Zhirakovskaya E."/>
        </authorList>
    </citation>
    <scope>NUCLEOTIDE SEQUENCE</scope>
</reference>
<name>A0A3B0X9D5_9ZZZZ</name>
<evidence type="ECO:0000256" key="1">
    <source>
        <dbReference type="SAM" id="Phobius"/>
    </source>
</evidence>
<feature type="transmembrane region" description="Helical" evidence="1">
    <location>
        <begin position="60"/>
        <end position="78"/>
    </location>
</feature>
<keyword evidence="1" id="KW-0472">Membrane</keyword>
<keyword evidence="1" id="KW-1133">Transmembrane helix</keyword>
<keyword evidence="1" id="KW-0812">Transmembrane</keyword>
<organism evidence="2">
    <name type="scientific">hydrothermal vent metagenome</name>
    <dbReference type="NCBI Taxonomy" id="652676"/>
    <lineage>
        <taxon>unclassified sequences</taxon>
        <taxon>metagenomes</taxon>
        <taxon>ecological metagenomes</taxon>
    </lineage>
</organism>
<dbReference type="AlphaFoldDB" id="A0A3B0X9D5"/>
<gene>
    <name evidence="2" type="ORF">MNBD_GAMMA11-3188</name>
</gene>
<dbReference type="InterPro" id="IPR011990">
    <property type="entry name" value="TPR-like_helical_dom_sf"/>
</dbReference>
<dbReference type="EMBL" id="UOFG01000014">
    <property type="protein sequence ID" value="VAW58069.1"/>
    <property type="molecule type" value="Genomic_DNA"/>
</dbReference>